<reference evidence="3" key="1">
    <citation type="submission" date="2013-01" db="EMBL/GenBank/DDBJ databases">
        <title>Draft Genome Sequence of a Mulberry Tree, Morus notabilis C.K. Schneid.</title>
        <authorList>
            <person name="He N."/>
            <person name="Zhao S."/>
        </authorList>
    </citation>
    <scope>NUCLEOTIDE SEQUENCE</scope>
</reference>
<protein>
    <submittedName>
        <fullName evidence="2">Uncharacterized protein</fullName>
    </submittedName>
</protein>
<dbReference type="Proteomes" id="UP000030645">
    <property type="component" value="Unassembled WGS sequence"/>
</dbReference>
<dbReference type="AlphaFoldDB" id="W9QTQ0"/>
<feature type="compositionally biased region" description="Polar residues" evidence="1">
    <location>
        <begin position="14"/>
        <end position="24"/>
    </location>
</feature>
<evidence type="ECO:0000313" key="3">
    <source>
        <dbReference type="Proteomes" id="UP000030645"/>
    </source>
</evidence>
<evidence type="ECO:0000256" key="1">
    <source>
        <dbReference type="SAM" id="MobiDB-lite"/>
    </source>
</evidence>
<gene>
    <name evidence="2" type="ORF">L484_002941</name>
</gene>
<feature type="region of interest" description="Disordered" evidence="1">
    <location>
        <begin position="157"/>
        <end position="178"/>
    </location>
</feature>
<sequence length="226" mass="25906">MVLPTQIRRPNRTAPPSSLVQAASNHPRRLAQPSSNLRTSIPWRHDLVCNWVGDNRTSASQIAWIRAISVTRDHFPLLQRVLRLSWPATHEIFQPAQYLMDPTDLISHLLLQPTDFLPDLRDLLRRQGLHHFLHRRQPLLCGNQPLRLCRFGRHGSYSSDTSLENRLKNSQRSYGHRTISRATTGKTHFSMTYGVEAVLTMKIETLTLRTVAYEDDANVEAMNGET</sequence>
<evidence type="ECO:0000313" key="2">
    <source>
        <dbReference type="EMBL" id="EXB53902.1"/>
    </source>
</evidence>
<dbReference type="EMBL" id="KE344142">
    <property type="protein sequence ID" value="EXB53902.1"/>
    <property type="molecule type" value="Genomic_DNA"/>
</dbReference>
<feature type="region of interest" description="Disordered" evidence="1">
    <location>
        <begin position="1"/>
        <end position="35"/>
    </location>
</feature>
<keyword evidence="3" id="KW-1185">Reference proteome</keyword>
<accession>W9QTQ0</accession>
<organism evidence="2 3">
    <name type="scientific">Morus notabilis</name>
    <dbReference type="NCBI Taxonomy" id="981085"/>
    <lineage>
        <taxon>Eukaryota</taxon>
        <taxon>Viridiplantae</taxon>
        <taxon>Streptophyta</taxon>
        <taxon>Embryophyta</taxon>
        <taxon>Tracheophyta</taxon>
        <taxon>Spermatophyta</taxon>
        <taxon>Magnoliopsida</taxon>
        <taxon>eudicotyledons</taxon>
        <taxon>Gunneridae</taxon>
        <taxon>Pentapetalae</taxon>
        <taxon>rosids</taxon>
        <taxon>fabids</taxon>
        <taxon>Rosales</taxon>
        <taxon>Moraceae</taxon>
        <taxon>Moreae</taxon>
        <taxon>Morus</taxon>
    </lineage>
</organism>
<proteinExistence type="predicted"/>
<name>W9QTQ0_9ROSA</name>
<feature type="compositionally biased region" description="Polar residues" evidence="1">
    <location>
        <begin position="157"/>
        <end position="173"/>
    </location>
</feature>